<gene>
    <name evidence="1" type="ORF">JCM19241_4154</name>
</gene>
<reference evidence="1 2" key="2">
    <citation type="submission" date="2015-01" db="EMBL/GenBank/DDBJ databases">
        <authorList>
            <consortium name="NBRP consortium"/>
            <person name="Sawabe T."/>
            <person name="Meirelles P."/>
            <person name="Feng G."/>
            <person name="Sayaka M."/>
            <person name="Hattori M."/>
            <person name="Ohkuma M."/>
        </authorList>
    </citation>
    <scope>NUCLEOTIDE SEQUENCE [LARGE SCALE GENOMIC DNA]</scope>
    <source>
        <strain evidence="2">JCM 19241</strain>
    </source>
</reference>
<proteinExistence type="predicted"/>
<dbReference type="EMBL" id="BBSC01000006">
    <property type="protein sequence ID" value="GAM76617.1"/>
    <property type="molecule type" value="Genomic_DNA"/>
</dbReference>
<dbReference type="Proteomes" id="UP000031666">
    <property type="component" value="Unassembled WGS sequence"/>
</dbReference>
<accession>A0A0B8QHR5</accession>
<sequence>MQSASRANLSAGITKRTGVVIKVDLNVGFLLFYNAIWASKYALATVVTQVIE</sequence>
<protein>
    <submittedName>
        <fullName evidence="1">Uncharacterized protein</fullName>
    </submittedName>
</protein>
<evidence type="ECO:0000313" key="2">
    <source>
        <dbReference type="Proteomes" id="UP000031666"/>
    </source>
</evidence>
<name>A0A0B8QHR5_9VIBR</name>
<organism evidence="1 2">
    <name type="scientific">Vibrio ishigakensis</name>
    <dbReference type="NCBI Taxonomy" id="1481914"/>
    <lineage>
        <taxon>Bacteria</taxon>
        <taxon>Pseudomonadati</taxon>
        <taxon>Pseudomonadota</taxon>
        <taxon>Gammaproteobacteria</taxon>
        <taxon>Vibrionales</taxon>
        <taxon>Vibrionaceae</taxon>
        <taxon>Vibrio</taxon>
    </lineage>
</organism>
<comment type="caution">
    <text evidence="1">The sequence shown here is derived from an EMBL/GenBank/DDBJ whole genome shotgun (WGS) entry which is preliminary data.</text>
</comment>
<reference evidence="1 2" key="1">
    <citation type="submission" date="2015-01" db="EMBL/GenBank/DDBJ databases">
        <title>Vibrio sp. C94 JCM 19241 whole genome shotgun sequence.</title>
        <authorList>
            <person name="Sawabe T."/>
            <person name="Meirelles P."/>
            <person name="Feng G."/>
            <person name="Sayaka M."/>
            <person name="Hattori M."/>
            <person name="Ohkuma M."/>
        </authorList>
    </citation>
    <scope>NUCLEOTIDE SEQUENCE [LARGE SCALE GENOMIC DNA]</scope>
    <source>
        <strain evidence="2">JCM 19241</strain>
    </source>
</reference>
<dbReference type="AlphaFoldDB" id="A0A0B8QHR5"/>
<evidence type="ECO:0000313" key="1">
    <source>
        <dbReference type="EMBL" id="GAM76617.1"/>
    </source>
</evidence>